<dbReference type="InterPro" id="IPR018391">
    <property type="entry name" value="PQQ_b-propeller_rpt"/>
</dbReference>
<dbReference type="Pfam" id="PF13360">
    <property type="entry name" value="PQQ_2"/>
    <property type="match status" value="1"/>
</dbReference>
<reference evidence="4" key="1">
    <citation type="submission" date="2015-09" db="EMBL/GenBank/DDBJ databases">
        <authorList>
            <consortium name="Pathogen Informatics"/>
        </authorList>
    </citation>
    <scope>NUCLEOTIDE SEQUENCE [LARGE SCALE GENOMIC DNA]</scope>
    <source>
        <strain evidence="4">Lake Konstanz</strain>
    </source>
</reference>
<dbReference type="SMART" id="SM00564">
    <property type="entry name" value="PQQ"/>
    <property type="match status" value="2"/>
</dbReference>
<keyword evidence="1" id="KW-0732">Signal</keyword>
<dbReference type="InterPro" id="IPR002372">
    <property type="entry name" value="PQQ_rpt_dom"/>
</dbReference>
<feature type="chain" id="PRO_5006621742" evidence="1">
    <location>
        <begin position="22"/>
        <end position="420"/>
    </location>
</feature>
<dbReference type="EMBL" id="CYKH01000750">
    <property type="protein sequence ID" value="CUG32454.1"/>
    <property type="molecule type" value="Genomic_DNA"/>
</dbReference>
<accession>A0A0S4IWX7</accession>
<evidence type="ECO:0000313" key="4">
    <source>
        <dbReference type="Proteomes" id="UP000051952"/>
    </source>
</evidence>
<proteinExistence type="predicted"/>
<dbReference type="AlphaFoldDB" id="A0A0S4IWX7"/>
<feature type="domain" description="Pyrrolo-quinoline quinone repeat" evidence="2">
    <location>
        <begin position="237"/>
        <end position="311"/>
    </location>
</feature>
<evidence type="ECO:0000313" key="3">
    <source>
        <dbReference type="EMBL" id="CUG32454.1"/>
    </source>
</evidence>
<dbReference type="Gene3D" id="2.130.10.10">
    <property type="entry name" value="YVTN repeat-like/Quinoprotein amine dehydrogenase"/>
    <property type="match status" value="2"/>
</dbReference>
<dbReference type="VEuPathDB" id="TriTrypDB:BSAL_77665"/>
<dbReference type="Proteomes" id="UP000051952">
    <property type="component" value="Unassembled WGS sequence"/>
</dbReference>
<protein>
    <submittedName>
        <fullName evidence="3">GPI-anchored surface protein, putative</fullName>
    </submittedName>
</protein>
<name>A0A0S4IWX7_BODSA</name>
<dbReference type="SUPFAM" id="SSF50998">
    <property type="entry name" value="Quinoprotein alcohol dehydrogenase-like"/>
    <property type="match status" value="1"/>
</dbReference>
<sequence>MKNCAANALLLLLAISAVATAIKVDPIVWSTPLDNDIALPSTSSKWIATKSFGAVIVSNNNNLTSLDPRTGAILWSNTHEDINVTNEAGFDVSTTTVVLAVGNRVFGFNLTDGAYLGSVQVTGPNDGGILIIQEHRDMFIVWGPSALAVVGSDLTVLYSMVISNTTASSCNSFGVHEDYAYFLLFVRPVESYLTIVNLKTFTERIVHNVNGVSQTGMNGRIAAAFVSDAELPPIMYVELSSGEVIWQVDVAQDGGSFTLILTNDLVVLLDGNCVVRAYDVKTGALVFEYQSAFNEILNSVISAGRLVLLGEMSSSVHFNGPCYVEAIDLTTGTSLRMVFVPVSNTPGTTWPSPISVAVGTNYIALNNQGYTCIDLLTLTAVSHQLSLPGVQNVGATLITANSTTFVFAGLLNAAAVVISN</sequence>
<gene>
    <name evidence="3" type="ORF">BSAL_77665</name>
</gene>
<keyword evidence="4" id="KW-1185">Reference proteome</keyword>
<evidence type="ECO:0000256" key="1">
    <source>
        <dbReference type="SAM" id="SignalP"/>
    </source>
</evidence>
<organism evidence="3 4">
    <name type="scientific">Bodo saltans</name>
    <name type="common">Flagellated protozoan</name>
    <dbReference type="NCBI Taxonomy" id="75058"/>
    <lineage>
        <taxon>Eukaryota</taxon>
        <taxon>Discoba</taxon>
        <taxon>Euglenozoa</taxon>
        <taxon>Kinetoplastea</taxon>
        <taxon>Metakinetoplastina</taxon>
        <taxon>Eubodonida</taxon>
        <taxon>Bodonidae</taxon>
        <taxon>Bodo</taxon>
    </lineage>
</organism>
<dbReference type="InterPro" id="IPR011047">
    <property type="entry name" value="Quinoprotein_ADH-like_sf"/>
</dbReference>
<dbReference type="InterPro" id="IPR015943">
    <property type="entry name" value="WD40/YVTN_repeat-like_dom_sf"/>
</dbReference>
<evidence type="ECO:0000259" key="2">
    <source>
        <dbReference type="Pfam" id="PF13360"/>
    </source>
</evidence>
<feature type="signal peptide" evidence="1">
    <location>
        <begin position="1"/>
        <end position="21"/>
    </location>
</feature>